<dbReference type="InterPro" id="IPR001962">
    <property type="entry name" value="Asn_synthase"/>
</dbReference>
<dbReference type="Pfam" id="PF00733">
    <property type="entry name" value="Asn_synthase"/>
    <property type="match status" value="1"/>
</dbReference>
<keyword evidence="4" id="KW-0061">Asparagine biosynthesis</keyword>
<evidence type="ECO:0000256" key="3">
    <source>
        <dbReference type="ARBA" id="ARBA00012737"/>
    </source>
</evidence>
<dbReference type="NCBIfam" id="NF033561">
    <property type="entry name" value="macrolact_Ik_Al"/>
    <property type="match status" value="1"/>
</dbReference>
<dbReference type="PANTHER" id="PTHR43284">
    <property type="entry name" value="ASPARAGINE SYNTHETASE (GLUTAMINE-HYDROLYZING)"/>
    <property type="match status" value="1"/>
</dbReference>
<reference evidence="8" key="1">
    <citation type="submission" date="2016-10" db="EMBL/GenBank/DDBJ databases">
        <authorList>
            <person name="Varghese N."/>
            <person name="Submissions S."/>
        </authorList>
    </citation>
    <scope>NUCLEOTIDE SEQUENCE [LARGE SCALE GENOMIC DNA]</scope>
    <source>
        <strain evidence="8">CGMCC 4.3504</strain>
    </source>
</reference>
<accession>A0A1G6YG63</accession>
<dbReference type="PANTHER" id="PTHR43284:SF1">
    <property type="entry name" value="ASPARAGINE SYNTHETASE"/>
    <property type="match status" value="1"/>
</dbReference>
<evidence type="ECO:0000313" key="8">
    <source>
        <dbReference type="Proteomes" id="UP000182100"/>
    </source>
</evidence>
<evidence type="ECO:0000256" key="1">
    <source>
        <dbReference type="ARBA" id="ARBA00005187"/>
    </source>
</evidence>
<evidence type="ECO:0000256" key="2">
    <source>
        <dbReference type="ARBA" id="ARBA00005752"/>
    </source>
</evidence>
<comment type="catalytic activity">
    <reaction evidence="5">
        <text>L-aspartate + L-glutamine + ATP + H2O = L-asparagine + L-glutamate + AMP + diphosphate + H(+)</text>
        <dbReference type="Rhea" id="RHEA:12228"/>
        <dbReference type="ChEBI" id="CHEBI:15377"/>
        <dbReference type="ChEBI" id="CHEBI:15378"/>
        <dbReference type="ChEBI" id="CHEBI:29985"/>
        <dbReference type="ChEBI" id="CHEBI:29991"/>
        <dbReference type="ChEBI" id="CHEBI:30616"/>
        <dbReference type="ChEBI" id="CHEBI:33019"/>
        <dbReference type="ChEBI" id="CHEBI:58048"/>
        <dbReference type="ChEBI" id="CHEBI:58359"/>
        <dbReference type="ChEBI" id="CHEBI:456215"/>
        <dbReference type="EC" id="6.3.5.4"/>
    </reaction>
</comment>
<dbReference type="PIRSF" id="PIRSF001589">
    <property type="entry name" value="Asn_synthetase_glu-h"/>
    <property type="match status" value="1"/>
</dbReference>
<organism evidence="7 8">
    <name type="scientific">Streptomyces prasinopilosus</name>
    <dbReference type="NCBI Taxonomy" id="67344"/>
    <lineage>
        <taxon>Bacteria</taxon>
        <taxon>Bacillati</taxon>
        <taxon>Actinomycetota</taxon>
        <taxon>Actinomycetes</taxon>
        <taxon>Kitasatosporales</taxon>
        <taxon>Streptomycetaceae</taxon>
        <taxon>Streptomyces</taxon>
    </lineage>
</organism>
<dbReference type="InterPro" id="IPR014729">
    <property type="entry name" value="Rossmann-like_a/b/a_fold"/>
</dbReference>
<dbReference type="STRING" id="67344.SAMN05216505_11343"/>
<dbReference type="GO" id="GO:0005829">
    <property type="term" value="C:cytosol"/>
    <property type="evidence" value="ECO:0007669"/>
    <property type="project" value="TreeGrafter"/>
</dbReference>
<feature type="domain" description="Asparagine synthetase" evidence="6">
    <location>
        <begin position="227"/>
        <end position="620"/>
    </location>
</feature>
<evidence type="ECO:0000256" key="4">
    <source>
        <dbReference type="ARBA" id="ARBA00022888"/>
    </source>
</evidence>
<dbReference type="Gene3D" id="3.40.50.620">
    <property type="entry name" value="HUPs"/>
    <property type="match status" value="2"/>
</dbReference>
<protein>
    <recommendedName>
        <fullName evidence="3">asparagine synthase (glutamine-hydrolyzing)</fullName>
        <ecNumber evidence="3">6.3.5.4</ecNumber>
    </recommendedName>
</protein>
<evidence type="ECO:0000259" key="6">
    <source>
        <dbReference type="Pfam" id="PF00733"/>
    </source>
</evidence>
<dbReference type="SUPFAM" id="SSF52402">
    <property type="entry name" value="Adenine nucleotide alpha hydrolases-like"/>
    <property type="match status" value="1"/>
</dbReference>
<keyword evidence="8" id="KW-1185">Reference proteome</keyword>
<dbReference type="InterPro" id="IPR029055">
    <property type="entry name" value="Ntn_hydrolases_N"/>
</dbReference>
<dbReference type="RefSeq" id="WP_074995324.1">
    <property type="nucleotide sequence ID" value="NZ_FMZK01000013.1"/>
</dbReference>
<dbReference type="Gene3D" id="3.60.20.10">
    <property type="entry name" value="Glutamine Phosphoribosylpyrophosphate, subunit 1, domain 1"/>
    <property type="match status" value="1"/>
</dbReference>
<dbReference type="EC" id="6.3.5.4" evidence="3"/>
<dbReference type="Proteomes" id="UP000182100">
    <property type="component" value="Unassembled WGS sequence"/>
</dbReference>
<gene>
    <name evidence="7" type="ORF">SAMN05216505_11343</name>
</gene>
<dbReference type="EMBL" id="FMZK01000013">
    <property type="protein sequence ID" value="SDD89358.1"/>
    <property type="molecule type" value="Genomic_DNA"/>
</dbReference>
<dbReference type="GO" id="GO:0004066">
    <property type="term" value="F:asparagine synthase (glutamine-hydrolyzing) activity"/>
    <property type="evidence" value="ECO:0007669"/>
    <property type="project" value="UniProtKB-EC"/>
</dbReference>
<dbReference type="AlphaFoldDB" id="A0A1G6YG63"/>
<dbReference type="SUPFAM" id="SSF56235">
    <property type="entry name" value="N-terminal nucleophile aminohydrolases (Ntn hydrolases)"/>
    <property type="match status" value="1"/>
</dbReference>
<proteinExistence type="inferred from homology"/>
<sequence length="630" mass="67434">MSDTRATPVTTGGGHRRLAVRLPPGPAIAALRAPARPLLPPPAVEVWPREGLLWSWGTWHPDEVRTARCARATLVAVGQCLADSPTMHRDLRRAASDGHWERLTHWPGSYLLIVGHDDGLLTAYADPAGQFPLYYAQHGDRTALSTRATAAAILAGTDGAPDTTALAAHIVCPAVPELTAARTAFAGVRRLGGGEALRLDPSGTLTHWTYEPLSADDGTSFEDGAAHLRAALTRAMDLRTARSGRITADLSGGKDSTSLAFLAARTAPGPLESFVYHHPRLPAGDLEHALRYAAPTPSLHLRVTEGDETSLPYADLHLAEPTDQPDPAAAIGARLRLRLAHIARGGDGTHLTGEGGDAVLAAPPSYLGDLAAAGGLPHLVRHARALARMRHLSPARVTLRALRLARTPAPRAWHDLAGALHEPADRPPQWLDAVAWWPAPGPEAAWLTPRTRHRLAELARQRARTTGPEPASRTPGTRAALHEVRTSAAVQAHLTSLARPFGIWPQAPYLDGDVVRACMNLPLPRKADPFTAKPLLVAALSGLVPDPVLRRRTKGDYMAENYHGARRHAAQLRARLARSPLGDLGVIEPSRVLATLDRALAGLPTPFPALDRLLSADMWLTSHDNGQELP</sequence>
<comment type="pathway">
    <text evidence="1">Amino-acid biosynthesis; L-asparagine biosynthesis; L-asparagine from L-aspartate (L-Gln route): step 1/1.</text>
</comment>
<dbReference type="GO" id="GO:0006529">
    <property type="term" value="P:asparagine biosynthetic process"/>
    <property type="evidence" value="ECO:0007669"/>
    <property type="project" value="UniProtKB-KW"/>
</dbReference>
<keyword evidence="4" id="KW-0028">Amino-acid biosynthesis</keyword>
<name>A0A1G6YG63_9ACTN</name>
<dbReference type="InterPro" id="IPR051786">
    <property type="entry name" value="ASN_synthetase/amidase"/>
</dbReference>
<evidence type="ECO:0000313" key="7">
    <source>
        <dbReference type="EMBL" id="SDD89358.1"/>
    </source>
</evidence>
<evidence type="ECO:0000256" key="5">
    <source>
        <dbReference type="ARBA" id="ARBA00048741"/>
    </source>
</evidence>
<comment type="similarity">
    <text evidence="2">Belongs to the asparagine synthetase family.</text>
</comment>
<dbReference type="InterPro" id="IPR006426">
    <property type="entry name" value="Asn_synth_AEB"/>
</dbReference>